<name>A0A0K9YJW6_9BACL</name>
<dbReference type="STRING" id="54915.ADS79_30935"/>
<evidence type="ECO:0000313" key="3">
    <source>
        <dbReference type="EMBL" id="GED71452.1"/>
    </source>
</evidence>
<sequence>MTCLDKVMLDAFLEDQLSFEEKQELQHHLMTCGSCLNRFEQYMDGLDMTDGEEEQWDTEAIVQNVMEKLPAYPLKVLKTIDPQSSVQKNWKKRSVDIVKKTTIAVAGLAVIVTLGTAVSPTFASYVSGLYQAVGISSPVSQIKGPYANVSNQVVSLFDEKETDRGVLAAATKGFVKPLDLKATDQGLTVEVKAVLADPLRLAILGSVTKKDGTKMNSLVEDQYTIIDSSNVNEFREIRLKDKNGKVLTPFYKKNLEAFEWRLLQNGENFLIQRDLTNFFDEKNPLPDELIVELRVKRLGETKGTWNLDIPIDMRPAKAASKTVAINKQFSGPQETFVALQEVRYAPSGTQFVFSENKAGKGKSFLHYQLIDEKGTNLGSWEEIRVRFYEGDDYPDTNVIWNGPSRVEAVDWFETKKWIHTFTPIESTQKATMKLDAVYTEEKSSFRTKLNLAELEKKPIKAESDGNQFTFQLVQKQIDSGRIVYEMKVEGTLAKDIAAIVTRTWKATDEEGKAAVRALGAMSKKAVQKDGRVEFSGQLAIISEKEDLKEVTLSFDQMIKEHKVDWEIPLQREK</sequence>
<dbReference type="InterPro" id="IPR027383">
    <property type="entry name" value="Znf_put"/>
</dbReference>
<protein>
    <recommendedName>
        <fullName evidence="7">DUF4179 domain-containing protein</fullName>
    </recommendedName>
</protein>
<dbReference type="PATRIC" id="fig|54915.3.peg.5883"/>
<dbReference type="OrthoDB" id="2460662at2"/>
<comment type="caution">
    <text evidence="4">The sequence shown here is derived from an EMBL/GenBank/DDBJ whole genome shotgun (WGS) entry which is preliminary data.</text>
</comment>
<evidence type="ECO:0008006" key="7">
    <source>
        <dbReference type="Google" id="ProtNLM"/>
    </source>
</evidence>
<dbReference type="Gene3D" id="2.60.40.1630">
    <property type="entry name" value="bacillus anthracis domain"/>
    <property type="match status" value="1"/>
</dbReference>
<dbReference type="InterPro" id="IPR025436">
    <property type="entry name" value="DUF4179"/>
</dbReference>
<dbReference type="Pfam" id="PF13490">
    <property type="entry name" value="zf-HC2"/>
    <property type="match status" value="1"/>
</dbReference>
<dbReference type="Proteomes" id="UP000319578">
    <property type="component" value="Unassembled WGS sequence"/>
</dbReference>
<proteinExistence type="predicted"/>
<dbReference type="Pfam" id="PF13786">
    <property type="entry name" value="DUF4179"/>
    <property type="match status" value="1"/>
</dbReference>
<dbReference type="RefSeq" id="WP_049742323.1">
    <property type="nucleotide sequence ID" value="NZ_BJON01000021.1"/>
</dbReference>
<reference evidence="4" key="2">
    <citation type="submission" date="2015-07" db="EMBL/GenBank/DDBJ databases">
        <title>MeaNS - Measles Nucleotide Surveillance Program.</title>
        <authorList>
            <person name="Tran T."/>
            <person name="Druce J."/>
        </authorList>
    </citation>
    <scope>NUCLEOTIDE SEQUENCE</scope>
    <source>
        <strain evidence="4">DSM 9887</strain>
    </source>
</reference>
<dbReference type="EMBL" id="BJON01000021">
    <property type="protein sequence ID" value="GED71452.1"/>
    <property type="molecule type" value="Genomic_DNA"/>
</dbReference>
<reference evidence="5" key="1">
    <citation type="submission" date="2015-07" db="EMBL/GenBank/DDBJ databases">
        <title>Genome sequencing project for genomic taxonomy and phylogenomics of Bacillus-like bacteria.</title>
        <authorList>
            <person name="Liu B."/>
            <person name="Wang J."/>
            <person name="Zhu Y."/>
            <person name="Liu G."/>
            <person name="Chen Q."/>
            <person name="Chen Z."/>
            <person name="Lan J."/>
            <person name="Che J."/>
            <person name="Ge C."/>
            <person name="Shi H."/>
            <person name="Pan Z."/>
            <person name="Liu X."/>
        </authorList>
    </citation>
    <scope>NUCLEOTIDE SEQUENCE [LARGE SCALE GENOMIC DNA]</scope>
    <source>
        <strain evidence="5">DSM 9887</strain>
    </source>
</reference>
<dbReference type="AlphaFoldDB" id="A0A0K9YJW6"/>
<evidence type="ECO:0000313" key="5">
    <source>
        <dbReference type="Proteomes" id="UP000036834"/>
    </source>
</evidence>
<evidence type="ECO:0000313" key="6">
    <source>
        <dbReference type="Proteomes" id="UP000319578"/>
    </source>
</evidence>
<organism evidence="4 5">
    <name type="scientific">Brevibacillus reuszeri</name>
    <dbReference type="NCBI Taxonomy" id="54915"/>
    <lineage>
        <taxon>Bacteria</taxon>
        <taxon>Bacillati</taxon>
        <taxon>Bacillota</taxon>
        <taxon>Bacilli</taxon>
        <taxon>Bacillales</taxon>
        <taxon>Paenibacillaceae</taxon>
        <taxon>Brevibacillus</taxon>
    </lineage>
</organism>
<evidence type="ECO:0000259" key="1">
    <source>
        <dbReference type="Pfam" id="PF13490"/>
    </source>
</evidence>
<gene>
    <name evidence="4" type="ORF">ADS79_30935</name>
    <name evidence="3" type="ORF">BRE01_51540</name>
</gene>
<accession>A0A0K9YJW6</accession>
<feature type="domain" description="DUF4179" evidence="2">
    <location>
        <begin position="97"/>
        <end position="204"/>
    </location>
</feature>
<feature type="domain" description="Putative zinc-finger" evidence="1">
    <location>
        <begin position="8"/>
        <end position="35"/>
    </location>
</feature>
<keyword evidence="6" id="KW-1185">Reference proteome</keyword>
<evidence type="ECO:0000259" key="2">
    <source>
        <dbReference type="Pfam" id="PF13786"/>
    </source>
</evidence>
<dbReference type="Proteomes" id="UP000036834">
    <property type="component" value="Unassembled WGS sequence"/>
</dbReference>
<dbReference type="EMBL" id="LGIQ01000016">
    <property type="protein sequence ID" value="KNB68942.1"/>
    <property type="molecule type" value="Genomic_DNA"/>
</dbReference>
<reference evidence="3 6" key="3">
    <citation type="submission" date="2019-06" db="EMBL/GenBank/DDBJ databases">
        <title>Whole genome shotgun sequence of Brevibacillus reuszeri NBRC 15719.</title>
        <authorList>
            <person name="Hosoyama A."/>
            <person name="Uohara A."/>
            <person name="Ohji S."/>
            <person name="Ichikawa N."/>
        </authorList>
    </citation>
    <scope>NUCLEOTIDE SEQUENCE [LARGE SCALE GENOMIC DNA]</scope>
    <source>
        <strain evidence="3 6">NBRC 15719</strain>
    </source>
</reference>
<evidence type="ECO:0000313" key="4">
    <source>
        <dbReference type="EMBL" id="KNB68942.1"/>
    </source>
</evidence>